<gene>
    <name evidence="18" type="ORF">CNBG_5252</name>
</gene>
<dbReference type="GO" id="GO:0032541">
    <property type="term" value="C:cortical endoplasmic reticulum"/>
    <property type="evidence" value="ECO:0007669"/>
    <property type="project" value="TreeGrafter"/>
</dbReference>
<evidence type="ECO:0000313" key="18">
    <source>
        <dbReference type="EMBL" id="KGB79414.1"/>
    </source>
</evidence>
<evidence type="ECO:0000313" key="19">
    <source>
        <dbReference type="Proteomes" id="UP000029445"/>
    </source>
</evidence>
<evidence type="ECO:0000256" key="1">
    <source>
        <dbReference type="ARBA" id="ARBA00001970"/>
    </source>
</evidence>
<dbReference type="Pfam" id="PF00650">
    <property type="entry name" value="CRAL_TRIO"/>
    <property type="match status" value="1"/>
</dbReference>
<dbReference type="Gene3D" id="3.40.525.10">
    <property type="entry name" value="CRAL-TRIO lipid binding domain"/>
    <property type="match status" value="1"/>
</dbReference>
<dbReference type="GO" id="GO:0046872">
    <property type="term" value="F:metal ion binding"/>
    <property type="evidence" value="ECO:0007669"/>
    <property type="project" value="UniProtKB-KW"/>
</dbReference>
<keyword evidence="9 16" id="KW-0256">Endoplasmic reticulum</keyword>
<dbReference type="OMA" id="MVQIHDY"/>
<dbReference type="InterPro" id="IPR036865">
    <property type="entry name" value="CRAL-TRIO_dom_sf"/>
</dbReference>
<sequence length="306" mass="33726">MSIVEASSASQATWPGLADDHLLLQFNSRLPGILSEAGHSQIWGVTLTYSTPPAFSTLIILQKFLRSVENSVDEAATALGKTLKWRKDWGLDGPADGKEKEDFGPDFEGLGYVTEIKKADGGDEIVTWNVYGAVKDLKSTFGELNRFLRWRINLMEKAIAHLHLATTSIPIPDLDAGIDPHRIAQVHLYEGVSFLRMDPHVKAASKATIEIMAANYPELLSRKFFVGVPLIMSWMFQVVRMFVSAETAKKFVVVSYKENLADELGELEGVPKEYGGKGPSLGKLQDQLREKDAETSFVKAAVATSL</sequence>
<dbReference type="KEGG" id="cdeu:CNBG_5252"/>
<organism evidence="18 19">
    <name type="scientific">Cryptococcus deuterogattii (strain R265)</name>
    <name type="common">Cryptococcus gattii VGII (strain R265)</name>
    <dbReference type="NCBI Taxonomy" id="294750"/>
    <lineage>
        <taxon>Eukaryota</taxon>
        <taxon>Fungi</taxon>
        <taxon>Dikarya</taxon>
        <taxon>Basidiomycota</taxon>
        <taxon>Agaricomycotina</taxon>
        <taxon>Tremellomycetes</taxon>
        <taxon>Tremellales</taxon>
        <taxon>Cryptococcaceae</taxon>
        <taxon>Cryptococcus</taxon>
        <taxon>Cryptococcus gattii species complex</taxon>
    </lineage>
</organism>
<evidence type="ECO:0000256" key="6">
    <source>
        <dbReference type="ARBA" id="ARBA00022490"/>
    </source>
</evidence>
<evidence type="ECO:0000256" key="8">
    <source>
        <dbReference type="ARBA" id="ARBA00022723"/>
    </source>
</evidence>
<dbReference type="CDD" id="cd00170">
    <property type="entry name" value="SEC14"/>
    <property type="match status" value="1"/>
</dbReference>
<keyword evidence="7" id="KW-0349">Heme</keyword>
<dbReference type="InterPro" id="IPR036273">
    <property type="entry name" value="CRAL/TRIO_N_dom_sf"/>
</dbReference>
<comment type="subcellular location">
    <subcellularLocation>
        <location evidence="16">Cytoplasm</location>
    </subcellularLocation>
    <subcellularLocation>
        <location evidence="2 16">Endoplasmic reticulum membrane</location>
        <topology evidence="2 16">Peripheral membrane protein</topology>
    </subcellularLocation>
    <subcellularLocation>
        <location evidence="16">Microsome membrane</location>
        <topology evidence="16">Peripheral membrane protein</topology>
    </subcellularLocation>
</comment>
<comment type="catalytic activity">
    <reaction evidence="14">
        <text>a 1,2-diacyl-sn-glycero-3-phospho-(1D-myo-inositol)(in) = a 1,2-diacyl-sn-glycero-3-phospho-(1D-myo-inositol)(out)</text>
        <dbReference type="Rhea" id="RHEA:38691"/>
        <dbReference type="ChEBI" id="CHEBI:57880"/>
    </reaction>
    <physiologicalReaction direction="left-to-right" evidence="14">
        <dbReference type="Rhea" id="RHEA:38692"/>
    </physiologicalReaction>
</comment>
<dbReference type="GO" id="GO:0005789">
    <property type="term" value="C:endoplasmic reticulum membrane"/>
    <property type="evidence" value="ECO:0007669"/>
    <property type="project" value="UniProtKB-SubCell"/>
</dbReference>
<dbReference type="PANTHER" id="PTHR47669">
    <property type="entry name" value="PHOSPHATIDYLINOSITOL TRANSFER PROTEIN SFH5"/>
    <property type="match status" value="1"/>
</dbReference>
<keyword evidence="12 16" id="KW-0445">Lipid transport</keyword>
<dbReference type="OrthoDB" id="75724at2759"/>
<keyword evidence="10 16" id="KW-0492">Microsome</keyword>
<evidence type="ECO:0000256" key="3">
    <source>
        <dbReference type="ARBA" id="ARBA00006667"/>
    </source>
</evidence>
<dbReference type="PROSITE" id="PS50191">
    <property type="entry name" value="CRAL_TRIO"/>
    <property type="match status" value="1"/>
</dbReference>
<evidence type="ECO:0000256" key="9">
    <source>
        <dbReference type="ARBA" id="ARBA00022824"/>
    </source>
</evidence>
<evidence type="ECO:0000256" key="11">
    <source>
        <dbReference type="ARBA" id="ARBA00023004"/>
    </source>
</evidence>
<accession>A0A095CJ70</accession>
<dbReference type="InterPro" id="IPR001251">
    <property type="entry name" value="CRAL-TRIO_dom"/>
</dbReference>
<dbReference type="HOGENOM" id="CLU_045138_0_1_1"/>
<comment type="cofactor">
    <cofactor evidence="1">
        <name>heme b</name>
        <dbReference type="ChEBI" id="CHEBI:60344"/>
    </cofactor>
</comment>
<evidence type="ECO:0000256" key="13">
    <source>
        <dbReference type="ARBA" id="ARBA00023136"/>
    </source>
</evidence>
<dbReference type="GO" id="GO:0008526">
    <property type="term" value="F:phosphatidylinositol transfer activity"/>
    <property type="evidence" value="ECO:0007669"/>
    <property type="project" value="UniProtKB-UniRule"/>
</dbReference>
<evidence type="ECO:0000259" key="17">
    <source>
        <dbReference type="PROSITE" id="PS50191"/>
    </source>
</evidence>
<comment type="function">
    <text evidence="15">Non-classical phosphatidylinositol (PtdIns) transfer protein (PITP), which exhibits PtdIns-binding/transfer activity in the absence of detectable PtdCho-binding/transfer activity. Regulates PtdIns(4,5)P2 homeostasis at the plasma membrane. Heme-binding protein that may play a role in organic oxidant-induced stress responses.</text>
</comment>
<dbReference type="GO" id="GO:0005886">
    <property type="term" value="C:plasma membrane"/>
    <property type="evidence" value="ECO:0007669"/>
    <property type="project" value="TreeGrafter"/>
</dbReference>
<dbReference type="SMART" id="SM00516">
    <property type="entry name" value="SEC14"/>
    <property type="match status" value="1"/>
</dbReference>
<name>A0A095CJ70_CRYD2</name>
<dbReference type="RefSeq" id="XP_062885090.1">
    <property type="nucleotide sequence ID" value="XM_063029135.1"/>
</dbReference>
<keyword evidence="19" id="KW-1185">Reference proteome</keyword>
<dbReference type="SUPFAM" id="SSF52087">
    <property type="entry name" value="CRAL/TRIO domain"/>
    <property type="match status" value="1"/>
</dbReference>
<dbReference type="GeneID" id="88181410"/>
<evidence type="ECO:0000256" key="14">
    <source>
        <dbReference type="ARBA" id="ARBA00024146"/>
    </source>
</evidence>
<keyword evidence="11" id="KW-0408">Iron</keyword>
<keyword evidence="13 16" id="KW-0472">Membrane</keyword>
<evidence type="ECO:0000256" key="10">
    <source>
        <dbReference type="ARBA" id="ARBA00022848"/>
    </source>
</evidence>
<dbReference type="AlphaFoldDB" id="A0A095CJ70"/>
<dbReference type="VEuPathDB" id="FungiDB:CNBG_5252"/>
<dbReference type="InterPro" id="IPR042938">
    <property type="entry name" value="Sfh5"/>
</dbReference>
<evidence type="ECO:0000256" key="15">
    <source>
        <dbReference type="ARBA" id="ARBA00024180"/>
    </source>
</evidence>
<dbReference type="FunFam" id="3.40.525.10:FF:000018">
    <property type="entry name" value="Phosphatidylinositol transfer protein SFH5"/>
    <property type="match status" value="1"/>
</dbReference>
<reference evidence="18 19" key="2">
    <citation type="journal article" date="2018" name="Proc. Natl. Acad. Sci.">
        <title>RNAi is a critical determinant of centromere evolution in closely related fungi.</title>
        <authorList>
            <person name="Yadav V."/>
            <person name="Sun S."/>
            <person name="Billmyre R.B."/>
            <person name="Thimmappa B.C."/>
            <person name="Shea T."/>
            <person name="Lintner R."/>
            <person name="Bakkeren G."/>
            <person name="Cuomo C.A."/>
            <person name="Heitman J."/>
            <person name="Sanyal K."/>
        </authorList>
    </citation>
    <scope>NUCLEOTIDE SEQUENCE [LARGE SCALE GENOMIC DNA]</scope>
    <source>
        <strain evidence="18 19">R265</strain>
    </source>
</reference>
<dbReference type="SUPFAM" id="SSF46938">
    <property type="entry name" value="CRAL/TRIO N-terminal domain"/>
    <property type="match status" value="1"/>
</dbReference>
<evidence type="ECO:0000256" key="12">
    <source>
        <dbReference type="ARBA" id="ARBA00023055"/>
    </source>
</evidence>
<keyword evidence="6 16" id="KW-0963">Cytoplasm</keyword>
<comment type="similarity">
    <text evidence="3 16">Belongs to the SFH5 family.</text>
</comment>
<dbReference type="GO" id="GO:0017157">
    <property type="term" value="P:regulation of exocytosis"/>
    <property type="evidence" value="ECO:0007669"/>
    <property type="project" value="TreeGrafter"/>
</dbReference>
<dbReference type="GO" id="GO:0043001">
    <property type="term" value="P:Golgi to plasma membrane protein transport"/>
    <property type="evidence" value="ECO:0007669"/>
    <property type="project" value="TreeGrafter"/>
</dbReference>
<evidence type="ECO:0000256" key="4">
    <source>
        <dbReference type="ARBA" id="ARBA00018320"/>
    </source>
</evidence>
<keyword evidence="5 16" id="KW-0813">Transport</keyword>
<protein>
    <recommendedName>
        <fullName evidence="4 16">Phosphatidylinositol transfer protein SFH5</fullName>
        <shortName evidence="16">PITP SFH5</shortName>
    </recommendedName>
</protein>
<evidence type="ECO:0000256" key="2">
    <source>
        <dbReference type="ARBA" id="ARBA00004406"/>
    </source>
</evidence>
<proteinExistence type="inferred from homology"/>
<dbReference type="GO" id="GO:0005829">
    <property type="term" value="C:cytosol"/>
    <property type="evidence" value="ECO:0007669"/>
    <property type="project" value="TreeGrafter"/>
</dbReference>
<keyword evidence="8" id="KW-0479">Metal-binding</keyword>
<evidence type="ECO:0000256" key="7">
    <source>
        <dbReference type="ARBA" id="ARBA00022617"/>
    </source>
</evidence>
<evidence type="ECO:0000256" key="5">
    <source>
        <dbReference type="ARBA" id="ARBA00022448"/>
    </source>
</evidence>
<reference evidence="18 19" key="1">
    <citation type="journal article" date="2011" name="MBio">
        <title>Genome variation in Cryptococcus gattii, an emerging pathogen of immunocompetent hosts.</title>
        <authorList>
            <person name="D'Souza C.A."/>
            <person name="Kronstad J.W."/>
            <person name="Taylor G."/>
            <person name="Warren R."/>
            <person name="Yuen M."/>
            <person name="Hu G."/>
            <person name="Jung W.H."/>
            <person name="Sham A."/>
            <person name="Kidd S.E."/>
            <person name="Tangen K."/>
            <person name="Lee N."/>
            <person name="Zeilmaker T."/>
            <person name="Sawkins J."/>
            <person name="McVicker G."/>
            <person name="Shah S."/>
            <person name="Gnerre S."/>
            <person name="Griggs A."/>
            <person name="Zeng Q."/>
            <person name="Bartlett K."/>
            <person name="Li W."/>
            <person name="Wang X."/>
            <person name="Heitman J."/>
            <person name="Stajich J.E."/>
            <person name="Fraser J.A."/>
            <person name="Meyer W."/>
            <person name="Carter D."/>
            <person name="Schein J."/>
            <person name="Krzywinski M."/>
            <person name="Kwon-Chung K.J."/>
            <person name="Varma A."/>
            <person name="Wang J."/>
            <person name="Brunham R."/>
            <person name="Fyfe M."/>
            <person name="Ouellette B.F."/>
            <person name="Siddiqui A."/>
            <person name="Marra M."/>
            <person name="Jones S."/>
            <person name="Holt R."/>
            <person name="Birren B.W."/>
            <person name="Galagan J.E."/>
            <person name="Cuomo C.A."/>
        </authorList>
    </citation>
    <scope>NUCLEOTIDE SEQUENCE [LARGE SCALE GENOMIC DNA]</scope>
    <source>
        <strain evidence="18 19">R265</strain>
    </source>
</reference>
<evidence type="ECO:0000256" key="16">
    <source>
        <dbReference type="RuleBase" id="RU367059"/>
    </source>
</evidence>
<dbReference type="STRING" id="294750.A0A095CJ70"/>
<dbReference type="Proteomes" id="UP000029445">
    <property type="component" value="Chromosome 6"/>
</dbReference>
<dbReference type="PANTHER" id="PTHR47669:SF1">
    <property type="entry name" value="PHOSPHATIDYLINOSITOL TRANSFER PROTEIN SFH5"/>
    <property type="match status" value="1"/>
</dbReference>
<dbReference type="EMBL" id="CP025764">
    <property type="protein sequence ID" value="KGB79414.1"/>
    <property type="molecule type" value="Genomic_DNA"/>
</dbReference>
<feature type="domain" description="CRAL-TRIO" evidence="17">
    <location>
        <begin position="146"/>
        <end position="282"/>
    </location>
</feature>